<gene>
    <name evidence="2" type="ORF">ACJRO7_005035</name>
</gene>
<proteinExistence type="predicted"/>
<name>A0ABD3IYJ7_EUCGL</name>
<dbReference type="AlphaFoldDB" id="A0ABD3IYJ7"/>
<keyword evidence="3" id="KW-1185">Reference proteome</keyword>
<feature type="region of interest" description="Disordered" evidence="1">
    <location>
        <begin position="1"/>
        <end position="98"/>
    </location>
</feature>
<feature type="compositionally biased region" description="Low complexity" evidence="1">
    <location>
        <begin position="29"/>
        <end position="43"/>
    </location>
</feature>
<organism evidence="2 3">
    <name type="scientific">Eucalyptus globulus</name>
    <name type="common">Tasmanian blue gum</name>
    <dbReference type="NCBI Taxonomy" id="34317"/>
    <lineage>
        <taxon>Eukaryota</taxon>
        <taxon>Viridiplantae</taxon>
        <taxon>Streptophyta</taxon>
        <taxon>Embryophyta</taxon>
        <taxon>Tracheophyta</taxon>
        <taxon>Spermatophyta</taxon>
        <taxon>Magnoliopsida</taxon>
        <taxon>eudicotyledons</taxon>
        <taxon>Gunneridae</taxon>
        <taxon>Pentapetalae</taxon>
        <taxon>rosids</taxon>
        <taxon>malvids</taxon>
        <taxon>Myrtales</taxon>
        <taxon>Myrtaceae</taxon>
        <taxon>Myrtoideae</taxon>
        <taxon>Eucalypteae</taxon>
        <taxon>Eucalyptus</taxon>
    </lineage>
</organism>
<protein>
    <submittedName>
        <fullName evidence="2">Uncharacterized protein</fullName>
    </submittedName>
</protein>
<comment type="caution">
    <text evidence="2">The sequence shown here is derived from an EMBL/GenBank/DDBJ whole genome shotgun (WGS) entry which is preliminary data.</text>
</comment>
<evidence type="ECO:0000313" key="3">
    <source>
        <dbReference type="Proteomes" id="UP001634007"/>
    </source>
</evidence>
<sequence length="98" mass="9962">MRSDADPKSSSEERAGSRSPSSRNCSTWLLSPSPGLPAAPNDGQGAGGGLGGRGGDPGDYPAEDRGRGRAPGGRRGHIVPDAGRPVPCKEEEAPDEVL</sequence>
<feature type="compositionally biased region" description="Basic and acidic residues" evidence="1">
    <location>
        <begin position="1"/>
        <end position="16"/>
    </location>
</feature>
<dbReference type="Proteomes" id="UP001634007">
    <property type="component" value="Unassembled WGS sequence"/>
</dbReference>
<reference evidence="2 3" key="1">
    <citation type="submission" date="2024-11" db="EMBL/GenBank/DDBJ databases">
        <title>Chromosome-level genome assembly of Eucalyptus globulus Labill. provides insights into its genome evolution.</title>
        <authorList>
            <person name="Li X."/>
        </authorList>
    </citation>
    <scope>NUCLEOTIDE SEQUENCE [LARGE SCALE GENOMIC DNA]</scope>
    <source>
        <strain evidence="2">CL2024</strain>
        <tissue evidence="2">Fresh tender leaves</tissue>
    </source>
</reference>
<dbReference type="EMBL" id="JBJKBG010000010">
    <property type="protein sequence ID" value="KAL3720140.1"/>
    <property type="molecule type" value="Genomic_DNA"/>
</dbReference>
<evidence type="ECO:0000256" key="1">
    <source>
        <dbReference type="SAM" id="MobiDB-lite"/>
    </source>
</evidence>
<evidence type="ECO:0000313" key="2">
    <source>
        <dbReference type="EMBL" id="KAL3720140.1"/>
    </source>
</evidence>
<feature type="compositionally biased region" description="Gly residues" evidence="1">
    <location>
        <begin position="44"/>
        <end position="57"/>
    </location>
</feature>
<accession>A0ABD3IYJ7</accession>
<feature type="compositionally biased region" description="Polar residues" evidence="1">
    <location>
        <begin position="18"/>
        <end position="28"/>
    </location>
</feature>